<comment type="subcellular location">
    <subcellularLocation>
        <location evidence="1">Cell membrane</location>
        <topology evidence="1">Multi-pass membrane protein</topology>
    </subcellularLocation>
</comment>
<keyword evidence="4 7" id="KW-0812">Transmembrane</keyword>
<keyword evidence="3" id="KW-1003">Cell membrane</keyword>
<dbReference type="PANTHER" id="PTHR33452">
    <property type="entry name" value="OXIDOREDUCTASE CATD-RELATED"/>
    <property type="match status" value="1"/>
</dbReference>
<reference evidence="8 9" key="1">
    <citation type="submission" date="2018-03" db="EMBL/GenBank/DDBJ databases">
        <title>Genome sequencing of Melaminivora sp.</title>
        <authorList>
            <person name="Kim S.-J."/>
            <person name="Heo J."/>
            <person name="Ahn J.-H."/>
            <person name="Kwon S.-W."/>
        </authorList>
    </citation>
    <scope>NUCLEOTIDE SEQUENCE [LARGE SCALE GENOMIC DNA]</scope>
    <source>
        <strain evidence="8 9">SC2-9</strain>
    </source>
</reference>
<keyword evidence="9" id="KW-1185">Reference proteome</keyword>
<dbReference type="GO" id="GO:0005886">
    <property type="term" value="C:plasma membrane"/>
    <property type="evidence" value="ECO:0007669"/>
    <property type="project" value="UniProtKB-SubCell"/>
</dbReference>
<gene>
    <name evidence="8" type="ORF">C6568_01670</name>
</gene>
<evidence type="ECO:0000256" key="5">
    <source>
        <dbReference type="ARBA" id="ARBA00022989"/>
    </source>
</evidence>
<protein>
    <submittedName>
        <fullName evidence="8">DoxX family protein</fullName>
    </submittedName>
</protein>
<dbReference type="OrthoDB" id="9792760at2"/>
<dbReference type="EMBL" id="CP027667">
    <property type="protein sequence ID" value="AVO48104.1"/>
    <property type="molecule type" value="Genomic_DNA"/>
</dbReference>
<feature type="transmembrane region" description="Helical" evidence="7">
    <location>
        <begin position="77"/>
        <end position="93"/>
    </location>
</feature>
<accession>A0A2R3Q8V1</accession>
<evidence type="ECO:0000256" key="1">
    <source>
        <dbReference type="ARBA" id="ARBA00004651"/>
    </source>
</evidence>
<dbReference type="AlphaFoldDB" id="A0A2R3Q8V1"/>
<dbReference type="KEGG" id="mela:C6568_01670"/>
<proteinExistence type="inferred from homology"/>
<evidence type="ECO:0000313" key="8">
    <source>
        <dbReference type="EMBL" id="AVO48104.1"/>
    </source>
</evidence>
<dbReference type="InterPro" id="IPR032808">
    <property type="entry name" value="DoxX"/>
</dbReference>
<evidence type="ECO:0000256" key="7">
    <source>
        <dbReference type="SAM" id="Phobius"/>
    </source>
</evidence>
<sequence length="141" mass="14793">MNAPAVQNTLALVGRLLLAYLFLPSGLAKIGGFAGTVGMVASKGLPMPELATALVIAVEILGGLALVLGWGTRWASLALALFTLVAGLLYHNWWAMPQEAQMLQKIIFDEHLAVIGGLLVLAAFGPGAYSVEGRRGTVQPR</sequence>
<keyword evidence="5 7" id="KW-1133">Transmembrane helix</keyword>
<organism evidence="8 9">
    <name type="scientific">Melaminivora suipulveris</name>
    <dbReference type="NCBI Taxonomy" id="2109913"/>
    <lineage>
        <taxon>Bacteria</taxon>
        <taxon>Pseudomonadati</taxon>
        <taxon>Pseudomonadota</taxon>
        <taxon>Betaproteobacteria</taxon>
        <taxon>Burkholderiales</taxon>
        <taxon>Comamonadaceae</taxon>
        <taxon>Melaminivora</taxon>
    </lineage>
</organism>
<dbReference type="Pfam" id="PF07681">
    <property type="entry name" value="DoxX"/>
    <property type="match status" value="1"/>
</dbReference>
<dbReference type="Proteomes" id="UP000237925">
    <property type="component" value="Chromosome"/>
</dbReference>
<evidence type="ECO:0000313" key="9">
    <source>
        <dbReference type="Proteomes" id="UP000237925"/>
    </source>
</evidence>
<dbReference type="InterPro" id="IPR051907">
    <property type="entry name" value="DoxX-like_oxidoreductase"/>
</dbReference>
<name>A0A2R3Q8V1_9BURK</name>
<evidence type="ECO:0000256" key="4">
    <source>
        <dbReference type="ARBA" id="ARBA00022692"/>
    </source>
</evidence>
<evidence type="ECO:0000256" key="3">
    <source>
        <dbReference type="ARBA" id="ARBA00022475"/>
    </source>
</evidence>
<dbReference type="PANTHER" id="PTHR33452:SF1">
    <property type="entry name" value="INNER MEMBRANE PROTEIN YPHA-RELATED"/>
    <property type="match status" value="1"/>
</dbReference>
<feature type="transmembrane region" description="Helical" evidence="7">
    <location>
        <begin position="52"/>
        <end position="70"/>
    </location>
</feature>
<evidence type="ECO:0000256" key="2">
    <source>
        <dbReference type="ARBA" id="ARBA00006679"/>
    </source>
</evidence>
<feature type="transmembrane region" description="Helical" evidence="7">
    <location>
        <begin position="113"/>
        <end position="131"/>
    </location>
</feature>
<keyword evidence="6 7" id="KW-0472">Membrane</keyword>
<evidence type="ECO:0000256" key="6">
    <source>
        <dbReference type="ARBA" id="ARBA00023136"/>
    </source>
</evidence>
<comment type="similarity">
    <text evidence="2">Belongs to the DoxX family.</text>
</comment>
<dbReference type="RefSeq" id="WP_106682587.1">
    <property type="nucleotide sequence ID" value="NZ_CP027667.1"/>
</dbReference>